<proteinExistence type="predicted"/>
<dbReference type="AlphaFoldDB" id="A0AAP0PY41"/>
<sequence length="67" mass="8010">MHKLKNNRVQPNFVTNEAWRRYLEYWEIKEFLARSKEMSMQRNTEVEGPETGPSKHDGSSISFSDYQ</sequence>
<evidence type="ECO:0000313" key="3">
    <source>
        <dbReference type="Proteomes" id="UP001420932"/>
    </source>
</evidence>
<comment type="caution">
    <text evidence="2">The sequence shown here is derived from an EMBL/GenBank/DDBJ whole genome shotgun (WGS) entry which is preliminary data.</text>
</comment>
<evidence type="ECO:0000256" key="1">
    <source>
        <dbReference type="SAM" id="MobiDB-lite"/>
    </source>
</evidence>
<gene>
    <name evidence="2" type="ORF">Syun_007013</name>
</gene>
<organism evidence="2 3">
    <name type="scientific">Stephania yunnanensis</name>
    <dbReference type="NCBI Taxonomy" id="152371"/>
    <lineage>
        <taxon>Eukaryota</taxon>
        <taxon>Viridiplantae</taxon>
        <taxon>Streptophyta</taxon>
        <taxon>Embryophyta</taxon>
        <taxon>Tracheophyta</taxon>
        <taxon>Spermatophyta</taxon>
        <taxon>Magnoliopsida</taxon>
        <taxon>Ranunculales</taxon>
        <taxon>Menispermaceae</taxon>
        <taxon>Menispermoideae</taxon>
        <taxon>Cissampelideae</taxon>
        <taxon>Stephania</taxon>
    </lineage>
</organism>
<dbReference type="EMBL" id="JBBNAF010000003">
    <property type="protein sequence ID" value="KAK9160672.1"/>
    <property type="molecule type" value="Genomic_DNA"/>
</dbReference>
<protein>
    <submittedName>
        <fullName evidence="2">Uncharacterized protein</fullName>
    </submittedName>
</protein>
<evidence type="ECO:0000313" key="2">
    <source>
        <dbReference type="EMBL" id="KAK9160672.1"/>
    </source>
</evidence>
<name>A0AAP0PY41_9MAGN</name>
<keyword evidence="3" id="KW-1185">Reference proteome</keyword>
<dbReference type="Proteomes" id="UP001420932">
    <property type="component" value="Unassembled WGS sequence"/>
</dbReference>
<reference evidence="2 3" key="1">
    <citation type="submission" date="2024-01" db="EMBL/GenBank/DDBJ databases">
        <title>Genome assemblies of Stephania.</title>
        <authorList>
            <person name="Yang L."/>
        </authorList>
    </citation>
    <scope>NUCLEOTIDE SEQUENCE [LARGE SCALE GENOMIC DNA]</scope>
    <source>
        <strain evidence="2">YNDBR</strain>
        <tissue evidence="2">Leaf</tissue>
    </source>
</reference>
<accession>A0AAP0PY41</accession>
<feature type="region of interest" description="Disordered" evidence="1">
    <location>
        <begin position="38"/>
        <end position="67"/>
    </location>
</feature>